<gene>
    <name evidence="2" type="ORF">C2G38_2064485</name>
</gene>
<reference evidence="2 3" key="1">
    <citation type="submission" date="2018-06" db="EMBL/GenBank/DDBJ databases">
        <title>Comparative genomics reveals the genomic features of Rhizophagus irregularis, R. cerebriforme, R. diaphanum and Gigaspora rosea, and their symbiotic lifestyle signature.</title>
        <authorList>
            <person name="Morin E."/>
            <person name="San Clemente H."/>
            <person name="Chen E.C.H."/>
            <person name="De La Providencia I."/>
            <person name="Hainaut M."/>
            <person name="Kuo A."/>
            <person name="Kohler A."/>
            <person name="Murat C."/>
            <person name="Tang N."/>
            <person name="Roy S."/>
            <person name="Loubradou J."/>
            <person name="Henrissat B."/>
            <person name="Grigoriev I.V."/>
            <person name="Corradi N."/>
            <person name="Roux C."/>
            <person name="Martin F.M."/>
        </authorList>
    </citation>
    <scope>NUCLEOTIDE SEQUENCE [LARGE SCALE GENOMIC DNA]</scope>
    <source>
        <strain evidence="2 3">DAOM 194757</strain>
    </source>
</reference>
<sequence length="199" mass="22234">VAVVTGGNSGIGYITCRELDRKNAYVFLLGRNIEKGQAAVEKIKSETGNQNVEFLHLNLKSLKSVIECAENFLVKNLPLHILLLLTKIKASQPARIVNVSSRGHLLVKGGIEFEKLSDPNAHDAMQHGAITALYCATSPEIEEKNYRGRYFDPFGIEGEKSSCAKDDNMAKKRWEFTENLIKRNIITRMIVLLTFSVIN</sequence>
<dbReference type="InterPro" id="IPR002347">
    <property type="entry name" value="SDR_fam"/>
</dbReference>
<dbReference type="STRING" id="44941.A0A397VVK7"/>
<evidence type="ECO:0000313" key="3">
    <source>
        <dbReference type="Proteomes" id="UP000266673"/>
    </source>
</evidence>
<dbReference type="Gene3D" id="3.40.50.720">
    <property type="entry name" value="NAD(P)-binding Rossmann-like Domain"/>
    <property type="match status" value="1"/>
</dbReference>
<name>A0A397VVK7_9GLOM</name>
<dbReference type="InterPro" id="IPR036291">
    <property type="entry name" value="NAD(P)-bd_dom_sf"/>
</dbReference>
<evidence type="ECO:0000313" key="2">
    <source>
        <dbReference type="EMBL" id="RIB26574.1"/>
    </source>
</evidence>
<proteinExistence type="predicted"/>
<dbReference type="OrthoDB" id="191139at2759"/>
<dbReference type="PRINTS" id="PR00081">
    <property type="entry name" value="GDHRDH"/>
</dbReference>
<accession>A0A397VVK7</accession>
<keyword evidence="3" id="KW-1185">Reference proteome</keyword>
<organism evidence="2 3">
    <name type="scientific">Gigaspora rosea</name>
    <dbReference type="NCBI Taxonomy" id="44941"/>
    <lineage>
        <taxon>Eukaryota</taxon>
        <taxon>Fungi</taxon>
        <taxon>Fungi incertae sedis</taxon>
        <taxon>Mucoromycota</taxon>
        <taxon>Glomeromycotina</taxon>
        <taxon>Glomeromycetes</taxon>
        <taxon>Diversisporales</taxon>
        <taxon>Gigasporaceae</taxon>
        <taxon>Gigaspora</taxon>
    </lineage>
</organism>
<dbReference type="Pfam" id="PF00106">
    <property type="entry name" value="adh_short"/>
    <property type="match status" value="1"/>
</dbReference>
<protein>
    <submittedName>
        <fullName evidence="2">Uncharacterized protein</fullName>
    </submittedName>
</protein>
<dbReference type="EMBL" id="QKWP01000131">
    <property type="protein sequence ID" value="RIB26574.1"/>
    <property type="molecule type" value="Genomic_DNA"/>
</dbReference>
<feature type="non-terminal residue" evidence="2">
    <location>
        <position position="1"/>
    </location>
</feature>
<dbReference type="GO" id="GO:0016491">
    <property type="term" value="F:oxidoreductase activity"/>
    <property type="evidence" value="ECO:0007669"/>
    <property type="project" value="UniProtKB-KW"/>
</dbReference>
<evidence type="ECO:0000256" key="1">
    <source>
        <dbReference type="ARBA" id="ARBA00023002"/>
    </source>
</evidence>
<dbReference type="AlphaFoldDB" id="A0A397VVK7"/>
<dbReference type="PANTHER" id="PTHR43157:SF31">
    <property type="entry name" value="PHOSPHATIDYLINOSITOL-GLYCAN BIOSYNTHESIS CLASS F PROTEIN"/>
    <property type="match status" value="1"/>
</dbReference>
<comment type="caution">
    <text evidence="2">The sequence shown here is derived from an EMBL/GenBank/DDBJ whole genome shotgun (WGS) entry which is preliminary data.</text>
</comment>
<keyword evidence="1" id="KW-0560">Oxidoreductase</keyword>
<dbReference type="PANTHER" id="PTHR43157">
    <property type="entry name" value="PHOSPHATIDYLINOSITOL-GLYCAN BIOSYNTHESIS CLASS F PROTEIN-RELATED"/>
    <property type="match status" value="1"/>
</dbReference>
<dbReference type="SUPFAM" id="SSF51735">
    <property type="entry name" value="NAD(P)-binding Rossmann-fold domains"/>
    <property type="match status" value="1"/>
</dbReference>
<dbReference type="Proteomes" id="UP000266673">
    <property type="component" value="Unassembled WGS sequence"/>
</dbReference>